<dbReference type="Gramene" id="CDF37919">
    <property type="protein sequence ID" value="CDF37919"/>
    <property type="gene ID" value="CHC_T00000049001"/>
</dbReference>
<evidence type="ECO:0000313" key="2">
    <source>
        <dbReference type="Proteomes" id="UP000012073"/>
    </source>
</evidence>
<reference evidence="2" key="1">
    <citation type="journal article" date="2013" name="Proc. Natl. Acad. Sci. U.S.A.">
        <title>Genome structure and metabolic features in the red seaweed Chondrus crispus shed light on evolution of the Archaeplastida.</title>
        <authorList>
            <person name="Collen J."/>
            <person name="Porcel B."/>
            <person name="Carre W."/>
            <person name="Ball S.G."/>
            <person name="Chaparro C."/>
            <person name="Tonon T."/>
            <person name="Barbeyron T."/>
            <person name="Michel G."/>
            <person name="Noel B."/>
            <person name="Valentin K."/>
            <person name="Elias M."/>
            <person name="Artiguenave F."/>
            <person name="Arun A."/>
            <person name="Aury J.M."/>
            <person name="Barbosa-Neto J.F."/>
            <person name="Bothwell J.H."/>
            <person name="Bouget F.Y."/>
            <person name="Brillet L."/>
            <person name="Cabello-Hurtado F."/>
            <person name="Capella-Gutierrez S."/>
            <person name="Charrier B."/>
            <person name="Cladiere L."/>
            <person name="Cock J.M."/>
            <person name="Coelho S.M."/>
            <person name="Colleoni C."/>
            <person name="Czjzek M."/>
            <person name="Da Silva C."/>
            <person name="Delage L."/>
            <person name="Denoeud F."/>
            <person name="Deschamps P."/>
            <person name="Dittami S.M."/>
            <person name="Gabaldon T."/>
            <person name="Gachon C.M."/>
            <person name="Groisillier A."/>
            <person name="Herve C."/>
            <person name="Jabbari K."/>
            <person name="Katinka M."/>
            <person name="Kloareg B."/>
            <person name="Kowalczyk N."/>
            <person name="Labadie K."/>
            <person name="Leblanc C."/>
            <person name="Lopez P.J."/>
            <person name="McLachlan D.H."/>
            <person name="Meslet-Cladiere L."/>
            <person name="Moustafa A."/>
            <person name="Nehr Z."/>
            <person name="Nyvall Collen P."/>
            <person name="Panaud O."/>
            <person name="Partensky F."/>
            <person name="Poulain J."/>
            <person name="Rensing S.A."/>
            <person name="Rousvoal S."/>
            <person name="Samson G."/>
            <person name="Symeonidi A."/>
            <person name="Weissenbach J."/>
            <person name="Zambounis A."/>
            <person name="Wincker P."/>
            <person name="Boyen C."/>
        </authorList>
    </citation>
    <scope>NUCLEOTIDE SEQUENCE [LARGE SCALE GENOMIC DNA]</scope>
    <source>
        <strain evidence="2">cv. Stackhouse</strain>
    </source>
</reference>
<keyword evidence="2" id="KW-1185">Reference proteome</keyword>
<gene>
    <name evidence="1" type="ORF">CHC_T00000049001</name>
</gene>
<dbReference type="RefSeq" id="XP_005717790.1">
    <property type="nucleotide sequence ID" value="XM_005717733.1"/>
</dbReference>
<organism evidence="1 2">
    <name type="scientific">Chondrus crispus</name>
    <name type="common">Carrageen Irish moss</name>
    <name type="synonym">Polymorpha crispa</name>
    <dbReference type="NCBI Taxonomy" id="2769"/>
    <lineage>
        <taxon>Eukaryota</taxon>
        <taxon>Rhodophyta</taxon>
        <taxon>Florideophyceae</taxon>
        <taxon>Rhodymeniophycidae</taxon>
        <taxon>Gigartinales</taxon>
        <taxon>Gigartinaceae</taxon>
        <taxon>Chondrus</taxon>
    </lineage>
</organism>
<name>R7QIM1_CHOCR</name>
<dbReference type="GeneID" id="17325493"/>
<sequence>MIIGLSALLKFRKLLLCFYGFFPAFLIKLSSKRRTVPQSDCKGNKIALLHFICLKSAQLPSFTMSIHVSMFLSLN</sequence>
<protein>
    <submittedName>
        <fullName evidence="1">Uncharacterized protein</fullName>
    </submittedName>
</protein>
<dbReference type="Proteomes" id="UP000012073">
    <property type="component" value="Unassembled WGS sequence"/>
</dbReference>
<evidence type="ECO:0000313" key="1">
    <source>
        <dbReference type="EMBL" id="CDF37919.1"/>
    </source>
</evidence>
<dbReference type="EMBL" id="HG001883">
    <property type="protein sequence ID" value="CDF37919.1"/>
    <property type="molecule type" value="Genomic_DNA"/>
</dbReference>
<dbReference type="KEGG" id="ccp:CHC_T00000049001"/>
<proteinExistence type="predicted"/>
<dbReference type="AlphaFoldDB" id="R7QIM1"/>
<accession>R7QIM1</accession>